<dbReference type="SUPFAM" id="SSF53335">
    <property type="entry name" value="S-adenosyl-L-methionine-dependent methyltransferases"/>
    <property type="match status" value="1"/>
</dbReference>
<evidence type="ECO:0000313" key="3">
    <source>
        <dbReference type="Proteomes" id="UP000179797"/>
    </source>
</evidence>
<proteinExistence type="predicted"/>
<dbReference type="InterPro" id="IPR029063">
    <property type="entry name" value="SAM-dependent_MTases_sf"/>
</dbReference>
<accession>A0A1S1YTM3</accession>
<name>A0A1S1YTM3_FLAPC</name>
<sequence length="237" mass="27713">MISFKNRTNQLELLDAPNIPTKDLYQNLKELHTINSLLGGYNVMIKGIERLLKDVPPNKEIKILDIGSGGGDTLKVIHRKLSKKYNLKLYGVDLKKDCIDYASENCKKYDITFILSDYRDLIDQELEFDIVVSSLFCHHLTNHDLVNLFQWMHTHAKIGAVVNDLHRHPLAYYSIQWLTKLISKSYLVKNDAPLSVARSFKRNDFSRYLKEANITKHRLTWFWAFRWLLTFNGKNND</sequence>
<dbReference type="CDD" id="cd02440">
    <property type="entry name" value="AdoMet_MTases"/>
    <property type="match status" value="1"/>
</dbReference>
<keyword evidence="3" id="KW-1185">Reference proteome</keyword>
<evidence type="ECO:0000313" key="2">
    <source>
        <dbReference type="EMBL" id="OHX64369.1"/>
    </source>
</evidence>
<dbReference type="Gene3D" id="3.40.50.150">
    <property type="entry name" value="Vaccinia Virus protein VP39"/>
    <property type="match status" value="1"/>
</dbReference>
<comment type="caution">
    <text evidence="2">The sequence shown here is derived from an EMBL/GenBank/DDBJ whole genome shotgun (WGS) entry which is preliminary data.</text>
</comment>
<reference evidence="2 3" key="1">
    <citation type="journal article" date="2012" name="Int. J. Syst. Evol. Microbiol.">
        <title>Flammeovirga pacifica sp. nov., isolated from deep-sea sediment.</title>
        <authorList>
            <person name="Xu H."/>
            <person name="Fu Y."/>
            <person name="Yang N."/>
            <person name="Ding Z."/>
            <person name="Lai Q."/>
            <person name="Zeng R."/>
        </authorList>
    </citation>
    <scope>NUCLEOTIDE SEQUENCE [LARGE SCALE GENOMIC DNA]</scope>
    <source>
        <strain evidence="3">DSM 24597 / LMG 26175 / WPAGA1</strain>
    </source>
</reference>
<gene>
    <name evidence="2" type="ORF">NH26_22515</name>
</gene>
<feature type="domain" description="Methyltransferase" evidence="1">
    <location>
        <begin position="63"/>
        <end position="157"/>
    </location>
</feature>
<dbReference type="EMBL" id="JRYR02000002">
    <property type="protein sequence ID" value="OHX64369.1"/>
    <property type="molecule type" value="Genomic_DNA"/>
</dbReference>
<organism evidence="2 3">
    <name type="scientific">Flammeovirga pacifica</name>
    <dbReference type="NCBI Taxonomy" id="915059"/>
    <lineage>
        <taxon>Bacteria</taxon>
        <taxon>Pseudomonadati</taxon>
        <taxon>Bacteroidota</taxon>
        <taxon>Cytophagia</taxon>
        <taxon>Cytophagales</taxon>
        <taxon>Flammeovirgaceae</taxon>
        <taxon>Flammeovirga</taxon>
    </lineage>
</organism>
<dbReference type="RefSeq" id="WP_044220571.1">
    <property type="nucleotide sequence ID" value="NZ_JRYR02000002.1"/>
</dbReference>
<dbReference type="Pfam" id="PF13649">
    <property type="entry name" value="Methyltransf_25"/>
    <property type="match status" value="1"/>
</dbReference>
<evidence type="ECO:0000259" key="1">
    <source>
        <dbReference type="Pfam" id="PF13649"/>
    </source>
</evidence>
<protein>
    <recommendedName>
        <fullName evidence="1">Methyltransferase domain-containing protein</fullName>
    </recommendedName>
</protein>
<dbReference type="AlphaFoldDB" id="A0A1S1YTM3"/>
<dbReference type="InterPro" id="IPR041698">
    <property type="entry name" value="Methyltransf_25"/>
</dbReference>
<dbReference type="STRING" id="915059.NH26_22515"/>
<dbReference type="Proteomes" id="UP000179797">
    <property type="component" value="Unassembled WGS sequence"/>
</dbReference>